<evidence type="ECO:0000256" key="9">
    <source>
        <dbReference type="SAM" id="MobiDB-lite"/>
    </source>
</evidence>
<feature type="compositionally biased region" description="Pro residues" evidence="9">
    <location>
        <begin position="458"/>
        <end position="474"/>
    </location>
</feature>
<dbReference type="InterPro" id="IPR006162">
    <property type="entry name" value="Ppantetheine_attach_site"/>
</dbReference>
<dbReference type="InterPro" id="IPR050091">
    <property type="entry name" value="PKS_NRPS_Biosynth_Enz"/>
</dbReference>
<dbReference type="PROSITE" id="PS00606">
    <property type="entry name" value="KS3_1"/>
    <property type="match status" value="2"/>
</dbReference>
<dbReference type="PROSITE" id="PS52019">
    <property type="entry name" value="PKS_MFAS_DH"/>
    <property type="match status" value="2"/>
</dbReference>
<dbReference type="CDD" id="cd05195">
    <property type="entry name" value="enoyl_red"/>
    <property type="match status" value="1"/>
</dbReference>
<keyword evidence="4" id="KW-0808">Transferase</keyword>
<organism evidence="13 14">
    <name type="scientific">Streptomyces autolyticus</name>
    <dbReference type="NCBI Taxonomy" id="75293"/>
    <lineage>
        <taxon>Bacteria</taxon>
        <taxon>Bacillati</taxon>
        <taxon>Actinomycetota</taxon>
        <taxon>Actinomycetes</taxon>
        <taxon>Kitasatosporales</taxon>
        <taxon>Streptomycetaceae</taxon>
        <taxon>Streptomyces</taxon>
    </lineage>
</organism>
<feature type="active site" description="Proton acceptor; for dehydratase activity" evidence="8">
    <location>
        <position position="956"/>
    </location>
</feature>
<evidence type="ECO:0000259" key="11">
    <source>
        <dbReference type="PROSITE" id="PS52004"/>
    </source>
</evidence>
<feature type="active site" description="Proton donor; for dehydratase activity" evidence="8">
    <location>
        <position position="1116"/>
    </location>
</feature>
<feature type="active site" description="Proton donor; for dehydratase activity" evidence="8">
    <location>
        <position position="3096"/>
    </location>
</feature>
<dbReference type="Gene3D" id="1.10.1200.10">
    <property type="entry name" value="ACP-like"/>
    <property type="match status" value="2"/>
</dbReference>
<feature type="region of interest" description="Disordered" evidence="9">
    <location>
        <begin position="449"/>
        <end position="488"/>
    </location>
</feature>
<dbReference type="SUPFAM" id="SSF55048">
    <property type="entry name" value="Probable ACP-binding domain of malonyl-CoA ACP transacylase"/>
    <property type="match status" value="2"/>
</dbReference>
<feature type="region of interest" description="C-terminal hotdog fold" evidence="8">
    <location>
        <begin position="1057"/>
        <end position="1190"/>
    </location>
</feature>
<dbReference type="SUPFAM" id="SSF47336">
    <property type="entry name" value="ACP-like"/>
    <property type="match status" value="2"/>
</dbReference>
<dbReference type="InterPro" id="IPR020843">
    <property type="entry name" value="ER"/>
</dbReference>
<dbReference type="InterPro" id="IPR057326">
    <property type="entry name" value="KR_dom"/>
</dbReference>
<dbReference type="InterPro" id="IPR002364">
    <property type="entry name" value="Quin_OxRdtase/zeta-crystal_CS"/>
</dbReference>
<evidence type="ECO:0000256" key="5">
    <source>
        <dbReference type="ARBA" id="ARBA00023194"/>
    </source>
</evidence>
<dbReference type="SMART" id="SM01294">
    <property type="entry name" value="PKS_PP_betabranch"/>
    <property type="match status" value="2"/>
</dbReference>
<feature type="compositionally biased region" description="Pro residues" evidence="9">
    <location>
        <begin position="3024"/>
        <end position="3035"/>
    </location>
</feature>
<evidence type="ECO:0000313" key="14">
    <source>
        <dbReference type="Proteomes" id="UP000187851"/>
    </source>
</evidence>
<keyword evidence="3" id="KW-0597">Phosphoprotein</keyword>
<dbReference type="SMART" id="SM00829">
    <property type="entry name" value="PKS_ER"/>
    <property type="match status" value="1"/>
</dbReference>
<dbReference type="SMART" id="SM00822">
    <property type="entry name" value="PKS_KR"/>
    <property type="match status" value="2"/>
</dbReference>
<dbReference type="Pfam" id="PF00550">
    <property type="entry name" value="PP-binding"/>
    <property type="match status" value="2"/>
</dbReference>
<dbReference type="Pfam" id="PF16197">
    <property type="entry name" value="KAsynt_C_assoc"/>
    <property type="match status" value="2"/>
</dbReference>
<feature type="active site" description="Proton acceptor; for dehydratase activity" evidence="8">
    <location>
        <position position="2929"/>
    </location>
</feature>
<dbReference type="InterPro" id="IPR009081">
    <property type="entry name" value="PP-bd_ACP"/>
</dbReference>
<evidence type="ECO:0000259" key="12">
    <source>
        <dbReference type="PROSITE" id="PS52019"/>
    </source>
</evidence>
<dbReference type="SUPFAM" id="SSF50129">
    <property type="entry name" value="GroES-like"/>
    <property type="match status" value="1"/>
</dbReference>
<dbReference type="PROSITE" id="PS00012">
    <property type="entry name" value="PHOSPHOPANTETHEINE"/>
    <property type="match status" value="2"/>
</dbReference>
<dbReference type="InterPro" id="IPR055123">
    <property type="entry name" value="SpnB-like_Rossmann"/>
</dbReference>
<reference evidence="13 14" key="1">
    <citation type="journal article" date="2017" name="J. Biotechnol.">
        <title>The complete genome sequence of Streptomyces autolyticus CGMCC 0516, the producer of geldanamycin, autolytimycin, reblastatin and elaiophylin.</title>
        <authorList>
            <person name="Yin M."/>
            <person name="Jiang M."/>
            <person name="Ren Z."/>
            <person name="Dong Y."/>
            <person name="Lu T."/>
        </authorList>
    </citation>
    <scope>NUCLEOTIDE SEQUENCE [LARGE SCALE GENOMIC DNA]</scope>
    <source>
        <strain evidence="13 14">CGMCC0516</strain>
    </source>
</reference>
<proteinExistence type="predicted"/>
<dbReference type="InterPro" id="IPR036291">
    <property type="entry name" value="NAD(P)-bd_dom_sf"/>
</dbReference>
<dbReference type="Pfam" id="PF00109">
    <property type="entry name" value="ketoacyl-synt"/>
    <property type="match status" value="2"/>
</dbReference>
<dbReference type="SMART" id="SM00827">
    <property type="entry name" value="PKS_AT"/>
    <property type="match status" value="2"/>
</dbReference>
<dbReference type="SMART" id="SM00826">
    <property type="entry name" value="PKS_DH"/>
    <property type="match status" value="2"/>
</dbReference>
<dbReference type="InterPro" id="IPR020841">
    <property type="entry name" value="PKS_Beta-ketoAc_synthase_dom"/>
</dbReference>
<dbReference type="InterPro" id="IPR020806">
    <property type="entry name" value="PKS_PP-bd"/>
</dbReference>
<dbReference type="InterPro" id="IPR016036">
    <property type="entry name" value="Malonyl_transacylase_ACP-bd"/>
</dbReference>
<evidence type="ECO:0000256" key="7">
    <source>
        <dbReference type="ARBA" id="ARBA00023315"/>
    </source>
</evidence>
<feature type="domain" description="PKS/mFAS DH" evidence="12">
    <location>
        <begin position="925"/>
        <end position="1190"/>
    </location>
</feature>
<feature type="region of interest" description="N-terminal hotdog fold" evidence="8">
    <location>
        <begin position="2898"/>
        <end position="3021"/>
    </location>
</feature>
<dbReference type="Gene3D" id="3.40.366.10">
    <property type="entry name" value="Malonyl-Coenzyme A Acyl Carrier Protein, domain 2"/>
    <property type="match status" value="2"/>
</dbReference>
<dbReference type="SUPFAM" id="SSF51735">
    <property type="entry name" value="NAD(P)-binding Rossmann-fold domains"/>
    <property type="match status" value="5"/>
</dbReference>
<dbReference type="InterPro" id="IPR049552">
    <property type="entry name" value="PKS_DH_N"/>
</dbReference>
<dbReference type="Pfam" id="PF02801">
    <property type="entry name" value="Ketoacyl-synt_C"/>
    <property type="match status" value="2"/>
</dbReference>
<dbReference type="Pfam" id="PF08659">
    <property type="entry name" value="KR"/>
    <property type="match status" value="2"/>
</dbReference>
<dbReference type="Gene3D" id="3.40.47.10">
    <property type="match status" value="2"/>
</dbReference>
<keyword evidence="2" id="KW-0596">Phosphopantetheine</keyword>
<dbReference type="EMBL" id="CP019458">
    <property type="protein sequence ID" value="AQA15885.1"/>
    <property type="molecule type" value="Genomic_DNA"/>
</dbReference>
<dbReference type="InterPro" id="IPR014030">
    <property type="entry name" value="Ketoacyl_synth_N"/>
</dbReference>
<dbReference type="SMART" id="SM00823">
    <property type="entry name" value="PKS_PP"/>
    <property type="match status" value="2"/>
</dbReference>
<dbReference type="PROSITE" id="PS52004">
    <property type="entry name" value="KS3_2"/>
    <property type="match status" value="2"/>
</dbReference>
<dbReference type="InterPro" id="IPR016039">
    <property type="entry name" value="Thiolase-like"/>
</dbReference>
<dbReference type="InterPro" id="IPR036736">
    <property type="entry name" value="ACP-like_sf"/>
</dbReference>
<dbReference type="InterPro" id="IPR032821">
    <property type="entry name" value="PKS_assoc"/>
</dbReference>
<dbReference type="PANTHER" id="PTHR43775">
    <property type="entry name" value="FATTY ACID SYNTHASE"/>
    <property type="match status" value="1"/>
</dbReference>
<dbReference type="Pfam" id="PF00698">
    <property type="entry name" value="Acyl_transf_1"/>
    <property type="match status" value="2"/>
</dbReference>
<dbReference type="Proteomes" id="UP000187851">
    <property type="component" value="Chromosome"/>
</dbReference>
<feature type="domain" description="Ketosynthase family 3 (KS3)" evidence="11">
    <location>
        <begin position="2052"/>
        <end position="2461"/>
    </location>
</feature>
<evidence type="ECO:0000256" key="1">
    <source>
        <dbReference type="ARBA" id="ARBA00004792"/>
    </source>
</evidence>
<protein>
    <recommendedName>
        <fullName evidence="15">Polyketide synthase</fullName>
    </recommendedName>
</protein>
<accession>A0ABM6HNR3</accession>
<keyword evidence="5" id="KW-0045">Antibiotic biosynthesis</keyword>
<name>A0ABM6HNR3_9ACTN</name>
<dbReference type="PROSITE" id="PS01162">
    <property type="entry name" value="QOR_ZETA_CRYSTAL"/>
    <property type="match status" value="1"/>
</dbReference>
<evidence type="ECO:0000256" key="6">
    <source>
        <dbReference type="ARBA" id="ARBA00023268"/>
    </source>
</evidence>
<evidence type="ECO:0000256" key="2">
    <source>
        <dbReference type="ARBA" id="ARBA00022450"/>
    </source>
</evidence>
<dbReference type="Pfam" id="PF21089">
    <property type="entry name" value="PKS_DH_N"/>
    <property type="match status" value="2"/>
</dbReference>
<dbReference type="InterPro" id="IPR018201">
    <property type="entry name" value="Ketoacyl_synth_AS"/>
</dbReference>
<dbReference type="InterPro" id="IPR013154">
    <property type="entry name" value="ADH-like_N"/>
</dbReference>
<feature type="domain" description="PKS/mFAS DH" evidence="12">
    <location>
        <begin position="2898"/>
        <end position="3187"/>
    </location>
</feature>
<dbReference type="PROSITE" id="PS50075">
    <property type="entry name" value="CARRIER"/>
    <property type="match status" value="2"/>
</dbReference>
<dbReference type="InterPro" id="IPR011032">
    <property type="entry name" value="GroES-like_sf"/>
</dbReference>
<dbReference type="Pfam" id="PF14765">
    <property type="entry name" value="PS-DH"/>
    <property type="match status" value="2"/>
</dbReference>
<keyword evidence="7" id="KW-0012">Acyltransferase</keyword>
<dbReference type="InterPro" id="IPR016035">
    <property type="entry name" value="Acyl_Trfase/lysoPLipase"/>
</dbReference>
<dbReference type="Pfam" id="PF08240">
    <property type="entry name" value="ADH_N"/>
    <property type="match status" value="1"/>
</dbReference>
<dbReference type="Gene3D" id="3.90.180.10">
    <property type="entry name" value="Medium-chain alcohol dehydrogenases, catalytic domain"/>
    <property type="match status" value="1"/>
</dbReference>
<evidence type="ECO:0000313" key="13">
    <source>
        <dbReference type="EMBL" id="AQA15885.1"/>
    </source>
</evidence>
<evidence type="ECO:0008006" key="15">
    <source>
        <dbReference type="Google" id="ProtNLM"/>
    </source>
</evidence>
<dbReference type="Pfam" id="PF22953">
    <property type="entry name" value="SpnB_Rossmann"/>
    <property type="match status" value="1"/>
</dbReference>
<dbReference type="InterPro" id="IPR020807">
    <property type="entry name" value="PKS_DH"/>
</dbReference>
<dbReference type="InterPro" id="IPR001227">
    <property type="entry name" value="Ac_transferase_dom_sf"/>
</dbReference>
<dbReference type="InterPro" id="IPR014043">
    <property type="entry name" value="Acyl_transferase_dom"/>
</dbReference>
<dbReference type="SMART" id="SM00825">
    <property type="entry name" value="PKS_KS"/>
    <property type="match status" value="2"/>
</dbReference>
<feature type="region of interest" description="Disordered" evidence="9">
    <location>
        <begin position="2993"/>
        <end position="3038"/>
    </location>
</feature>
<dbReference type="CDD" id="cd00833">
    <property type="entry name" value="PKS"/>
    <property type="match status" value="2"/>
</dbReference>
<dbReference type="InterPro" id="IPR049551">
    <property type="entry name" value="PKS_DH_C"/>
</dbReference>
<dbReference type="Gene3D" id="3.40.50.11460">
    <property type="match status" value="1"/>
</dbReference>
<dbReference type="InterPro" id="IPR013968">
    <property type="entry name" value="PKS_KR"/>
</dbReference>
<feature type="domain" description="Carrier" evidence="10">
    <location>
        <begin position="1955"/>
        <end position="2030"/>
    </location>
</feature>
<comment type="pathway">
    <text evidence="1">Antibiotic biosynthesis.</text>
</comment>
<sequence length="3740" mass="388243">MEALRESVKQNEQLRARNRELSAAWHEPVAVIGMACRYPGGITTPEQLWQAVRDGRDVMSAFPDDRGWDLSALYDPDPDAPGTSYVRTGGFLDGMAEFDADFFGISPREAMAMDPQQRLLLETSWEVFERAGIRADTMRGQRVGVFVGANGQDYGLVVHGAAGLDGHTAGGVSASVLSGRVAYALGLTGPALTVDTACSSSLVGLHLAVQSLRQGDCSVALVGGVAVMATPGAFVEFSRQRGLARDGRCKAFAAAADGTGWSEGVGMLLVERLSDARRNGHQVLAVVRGSAVNQDGASNGLTAPNGPAQERVIRQALDAAGLRPEEIDLVEAHGTGTALGDPIEARALLATYGQDRERPVWLGSLKSNIGHTQAAAGVGSVIKTVMAIRNGLMPRTLHVDAPTPHVDWSGGEVRLLTEAQPWQEGPRRAGVSSFGMSGTNAHVVLEAAPEPASDPGAAPEPAPEPGAAPEPGPEPGAARGPEPTVLPWTLSARGGAALAEQARRLAASAVGLDPRDVGFSLATTRAELEHRAVVLGATGTELRDALTALAQGDTSPRLVVGAEAAAPRRTVFVFPGQGSQWVGMAVELLESSAVFAARFAECERALSPFVDWSLADVVRSGDFGRVDVVQPVLWAVMVSLAALWESVGVCPDAVVGHSQGEIAAAVVAGALSLEDGARVVALRSKAIAGLAGRGGMVSVPLPVDEVRSLLPEGVSVAAVNGPSSVVVSGDVAGLEQVLGVVERARRIPVDYASHSARVEEIHEALVGALGGVVPTAGHVSFYSVTLGAWHDGSGLDAGYWYRNLRETVEFDSAVRELIGHGFDTFVEVGPHPVLTVDIDATAEAAGSDTGVIGTLRRHDGGLDRFLHSAAEAYVRGVAVDWGRCLEGGRRLDLPTYAFQRRRYWPRPALGRAADATGLGMDVTGHPLAAAFLDLGEEGCVLTGLLSPRSQPWLADHVIADSVLLSGTAVLELAAHAGRLAGCPRVAELTLTTPCKLPPTGGLAVRVRVGPDEDGTRTVTVSTRTDDGHWSRNAEGSLSTLPAPAPAAPAPAWPPPGASPVGLEGFYDRLTDAGYGYGPAFRGLRAAWRRGDDVFAEVELPETEQPAGFDVHPALLDAALHALAADAEGVSVPYSWRDVVLEPGTSRALRVHLTRSGADAVTLRAFDIVSGAPVASVGSLVTRPSATGPDRLYRMSWTPVPLPDRRARCAVVGPDPFGLADADVEPLPGLDALDTVPDAVLVSCAADATDSADATDPVRGAYTLTARALDLVRSWLADDRYADARLVVVTRNAVAATGEDVPDPAGAAVWGLLRAAQAEHPGRLAVVDVDGGAESAGLVAAAAATEEPQIAVRAGAMFAPRLTRDSAELTPPDGAWRLSAAEPGTVDGLRLEPAPEALAPLKSGEVRIAVRAAGLNFRDVLIALGTYPGAAGIGNEGSGVIVETGPDVPGLAVGDRVFGLIADAFGPTAVIDHRLVRRTPAAWSFAEAAAVPTAFLTAYYGLVDLGRLRPGQSVLIHSAAGGVGMAAVQIARHLGAEVYATAAPAKQHVLRGAGIEEARIASSRTLDFRERFRAATGGRGVDIVLNSLAGAFTDASLDLLADGGRFLEMGKADVRTGLPAGGYQAYELMEAGPDRIRAMLEELVALFDSGDLRTLPHRAWDVRSARQAFRHMAQARHVGKVVLTMPRPLDPDGTVVITGGTGVIAGHLARHLVAAYGVRHLLLLGRRGRADLTGLDAPGLQVTVAACDVSDRRQLEEALARVPAEHPPTAVVHAAGALDDGLVQSLTEDRLAPVFRPKADAAWHLHEATRDLDLSAFVLFSAGAGVLGSPGQGNYAAANAFLDALAVHRRAAGLPGQSLAWGVWSGASDMRGAYGPADADRMARGGMLPLSVADGLAAFDAALAAGDALLVPAHLTPGRMAVIPPLLSALGPTRGQGARPALAGSLSALPDAERLRHLTDRVMAEAAAVIGHESPDALPEGRAFRDLGFDSLTAVELRNRLAALTGLRLPATLVFEHPTPTALAAHLHASLGGVREARASAGTTPVAGTGSRDEGIAIVSMACRLPGGVATPEQLWDLLAEGRDAITPFPTDRGWEPSDPPGVGGFLDAADEFDAGFFGISPREALAMDPQQRLLLETSWEAFERAGIDPSSVRGEAIGVFSGVWANDYLARLGHVPQDLRGYLGNGSATSVASGRVAYTLGLEGPAVTVDTACSSSLVALHLAAHSLRRGESSMALVSGATVLATPSVFGEFERQGGLASDGRCKAFAEGADGTGFSEGVGVLLLERLSDAERLGHPVLAVVRGSAVNQDGASNGLTAPSGGAQERVIRSALVAAGLVGSDVGVVEGHGTGTRLGDPIEAGALLAVYGEGRERPLWLGSLKSNIGHTQAAAGVAGVMKMVLALGHGVLPRTLHVGEPTSGVDWSSGVVRLLTEERVWEGPRRAGVSSFGVSGTNAHVIVEAPPVAPARGPAPDSARPAAPPVVPWPLSGRTSQQLRAQARALLTAVHDHDRTDVGHALAVTRATWEHRAVVLADHPDALRDLAAGEPSGAVVTGEHTPGGFAFLFTGQGSQRPGMGAGLYAAWPAFAAAHDAVTAHWEQRIPDTAELLDRTDHAQRALFAFEVALFRLYESWGARPRAVAGHSVGEIAAAHVAGVLSLADACALVDARGRLMAALPAGGAMIAVRAPEAEVTAELPDGVCLAAVNGPDSVVLSGDARVVEAYAEKWPRPKKLRVSHAFHSHHMDGMLDAFADVVRNLTFSRPEIALPGDVEDPAYWVRQVREPVRFLDTLRTLRSRGIRTFAELGPDAALSAMGPQCVPDAVFVPALRPSGGATEPRDAVTALARLHVRGAAVDWAALLPGARPVDLPTTAFQRERYWLRDSGTGTAPVGSGLTPDGHPLLAGVVDLPDGGRVHTGSLSTASHPWLADHVVAGTPLVPGTALLDLALHAADQAGAGPVDELVLREPLVVPDGRAALLRVHITPPDAAGRRTLTIASRAGDADTDPWTTRAEGTLAAPGAGVPHEPVPSGPWPPAGAEPLEPAGLYERLAEAGLVYGPSFRGLRAAWRDGREVCAEVALTGPDADADGFTVHPALLDAALHALAPDATGLRLPFTWSGVSVAARGATELRVRLSLSDEGTVRLVAVDRENRPVVTVSSLTTREVPTGRRFVGGLFRTRWVPAPGPDAVGSLVADDRLVVGSDTGDVPADVRRATRRVLAAVQDRLADGARTSPLAVVVAGAAEPVGGAVAGLVRSAQSEHPGRFVLVHLDGPQDRLAAAVATGEPEVAVRGDALHVPRWTPAGLPDGAPPPFDPDGTVLITGAAGAIGRAVARHLVADRGVRRLLLVGRRAPAAALAGELGELGATVTTAACDVSDRDALARLLSAVPAGHPLTAVVHCAGVLADATVTAMTPEHLDAVLAPKADGAWHLHELTRSMPLSAFVTFSSLAGTLGGPGQANYAAANAFLDALAGHRHRLGLPAHSLTWGPWETADGMTAHLGRSDAQRSRRAGLLPLPADAALSLLDAALALDHPVLAPVHLNRAAPRTENVPHLLRDLFPTGTRPAAEPGGAWAERFAVLPEAERDRALLDLVRSEAARVLGHRAGTHIDAYQSFTDAGLDSLAAVELRNALAAALGQDLPATLLFDHPAPVDLAEHLRGLVVPAAHGTALRDLDRVGAVLAGLPSDDPVRGQLRERLRALLHHFEEPAAADPADGDDLKARVLSATADDIFTLIDTELGDA</sequence>
<keyword evidence="14" id="KW-1185">Reference proteome</keyword>
<dbReference type="Gene3D" id="3.40.50.720">
    <property type="entry name" value="NAD(P)-binding Rossmann-like Domain"/>
    <property type="match status" value="2"/>
</dbReference>
<dbReference type="SUPFAM" id="SSF52151">
    <property type="entry name" value="FabD/lysophospholipase-like"/>
    <property type="match status" value="2"/>
</dbReference>
<feature type="region of interest" description="C-terminal hotdog fold" evidence="8">
    <location>
        <begin position="3036"/>
        <end position="3187"/>
    </location>
</feature>
<dbReference type="SUPFAM" id="SSF53901">
    <property type="entry name" value="Thiolase-like"/>
    <property type="match status" value="2"/>
</dbReference>
<dbReference type="Gene3D" id="3.10.129.110">
    <property type="entry name" value="Polyketide synthase dehydratase"/>
    <property type="match status" value="2"/>
</dbReference>
<evidence type="ECO:0000256" key="8">
    <source>
        <dbReference type="PROSITE-ProRule" id="PRU01363"/>
    </source>
</evidence>
<evidence type="ECO:0000256" key="3">
    <source>
        <dbReference type="ARBA" id="ARBA00022553"/>
    </source>
</evidence>
<feature type="domain" description="Ketosynthase family 3 (KS3)" evidence="11">
    <location>
        <begin position="26"/>
        <end position="447"/>
    </location>
</feature>
<feature type="region of interest" description="Disordered" evidence="9">
    <location>
        <begin position="1013"/>
        <end position="1050"/>
    </location>
</feature>
<evidence type="ECO:0000256" key="4">
    <source>
        <dbReference type="ARBA" id="ARBA00022679"/>
    </source>
</evidence>
<keyword evidence="6" id="KW-0511">Multifunctional enzyme</keyword>
<dbReference type="CDD" id="cd08956">
    <property type="entry name" value="KR_3_FAS_SDR_x"/>
    <property type="match status" value="2"/>
</dbReference>
<dbReference type="Pfam" id="PF13602">
    <property type="entry name" value="ADH_zinc_N_2"/>
    <property type="match status" value="1"/>
</dbReference>
<dbReference type="InterPro" id="IPR014031">
    <property type="entry name" value="Ketoacyl_synth_C"/>
</dbReference>
<feature type="domain" description="Carrier" evidence="10">
    <location>
        <begin position="3585"/>
        <end position="3660"/>
    </location>
</feature>
<gene>
    <name evidence="13" type="ORF">BV401_01000</name>
</gene>
<dbReference type="Gene3D" id="3.30.70.3290">
    <property type="match status" value="2"/>
</dbReference>
<dbReference type="InterPro" id="IPR049900">
    <property type="entry name" value="PKS_mFAS_DH"/>
</dbReference>
<evidence type="ECO:0000259" key="10">
    <source>
        <dbReference type="PROSITE" id="PS50075"/>
    </source>
</evidence>
<feature type="region of interest" description="N-terminal hotdog fold" evidence="8">
    <location>
        <begin position="925"/>
        <end position="1044"/>
    </location>
</feature>
<dbReference type="PANTHER" id="PTHR43775:SF51">
    <property type="entry name" value="INACTIVE PHENOLPHTHIOCEROL SYNTHESIS POLYKETIDE SYNTHASE TYPE I PKS1-RELATED"/>
    <property type="match status" value="1"/>
</dbReference>
<dbReference type="InterPro" id="IPR042104">
    <property type="entry name" value="PKS_dehydratase_sf"/>
</dbReference>